<reference evidence="1" key="1">
    <citation type="submission" date="2013-04" db="EMBL/GenBank/DDBJ databases">
        <title>The genome sequencing project of 58 acetic acid bacteria.</title>
        <authorList>
            <person name="Okamoto-Kainuma A."/>
            <person name="Ishikawa M."/>
            <person name="Umino S."/>
            <person name="Koizumi Y."/>
            <person name="Shiwa Y."/>
            <person name="Yoshikawa H."/>
            <person name="Matsutani M."/>
            <person name="Matsushita K."/>
        </authorList>
    </citation>
    <scope>NUCLEOTIDE SEQUENCE</scope>
    <source>
        <strain evidence="1">NBRC 106556</strain>
    </source>
</reference>
<comment type="caution">
    <text evidence="1">The sequence shown here is derived from an EMBL/GenBank/DDBJ whole genome shotgun (WGS) entry which is preliminary data.</text>
</comment>
<gene>
    <name evidence="1" type="ORF">AA106556_1918</name>
</gene>
<keyword evidence="2" id="KW-1185">Reference proteome</keyword>
<protein>
    <submittedName>
        <fullName evidence="1">Uncharacterized protein</fullName>
    </submittedName>
</protein>
<organism evidence="1 2">
    <name type="scientific">Neokomagataea tanensis NBRC 106556</name>
    <dbReference type="NCBI Taxonomy" id="1223519"/>
    <lineage>
        <taxon>Bacteria</taxon>
        <taxon>Pseudomonadati</taxon>
        <taxon>Pseudomonadota</taxon>
        <taxon>Alphaproteobacteria</taxon>
        <taxon>Acetobacterales</taxon>
        <taxon>Acetobacteraceae</taxon>
        <taxon>Neokomagataea</taxon>
    </lineage>
</organism>
<sequence>MNTLYPAEAQQDVEPRGLMLVLTKIQQLSYMTEQILSLLTPKQEKEEENLSKILNRMAESIDKQNVLLEQIARNIDSVSQLNTSEKTVK</sequence>
<dbReference type="Proteomes" id="UP001062443">
    <property type="component" value="Unassembled WGS sequence"/>
</dbReference>
<name>A0ABQ0QL89_9PROT</name>
<accession>A0ABQ0QL89</accession>
<proteinExistence type="predicted"/>
<dbReference type="EMBL" id="BAQB01000082">
    <property type="protein sequence ID" value="GBR48995.1"/>
    <property type="molecule type" value="Genomic_DNA"/>
</dbReference>
<evidence type="ECO:0000313" key="2">
    <source>
        <dbReference type="Proteomes" id="UP001062443"/>
    </source>
</evidence>
<dbReference type="RefSeq" id="WP_068173719.1">
    <property type="nucleotide sequence ID" value="NZ_BAQB01000082.1"/>
</dbReference>
<evidence type="ECO:0000313" key="1">
    <source>
        <dbReference type="EMBL" id="GBR48995.1"/>
    </source>
</evidence>